<name>A0ABV6RQP7_9GAMM</name>
<dbReference type="InterPro" id="IPR002763">
    <property type="entry name" value="DUF72"/>
</dbReference>
<dbReference type="EMBL" id="JBHLTG010000002">
    <property type="protein sequence ID" value="MFC0678263.1"/>
    <property type="molecule type" value="Genomic_DNA"/>
</dbReference>
<comment type="caution">
    <text evidence="1">The sequence shown here is derived from an EMBL/GenBank/DDBJ whole genome shotgun (WGS) entry which is preliminary data.</text>
</comment>
<dbReference type="PANTHER" id="PTHR30348">
    <property type="entry name" value="UNCHARACTERIZED PROTEIN YECE"/>
    <property type="match status" value="1"/>
</dbReference>
<proteinExistence type="predicted"/>
<reference evidence="1 2" key="1">
    <citation type="submission" date="2024-09" db="EMBL/GenBank/DDBJ databases">
        <authorList>
            <person name="Sun Q."/>
            <person name="Mori K."/>
        </authorList>
    </citation>
    <scope>NUCLEOTIDE SEQUENCE [LARGE SCALE GENOMIC DNA]</scope>
    <source>
        <strain evidence="1 2">KCTC 23076</strain>
    </source>
</reference>
<dbReference type="PANTHER" id="PTHR30348:SF4">
    <property type="entry name" value="DUF72 DOMAIN-CONTAINING PROTEIN"/>
    <property type="match status" value="1"/>
</dbReference>
<sequence length="283" mass="31915">MTSSGPRAFIGISGWRYRSWRGRFYPPGLPQRRELEYAAERMTSVELNGSFYSLQRPSSYQRWRAEVPEDFVFAVKGSRYITHMLKLRNVDTALANFLASGVLALGPALGPMLWQLPERLQFHPEILEPFLAALPRSTTAAAELAVAHDARLKGRAHVEVEADLPLRHALEVRSPTFETPELVELLRRQDVALVVADTAGKWPLLKDVTSDFVYVRLHGAEELYVSGYTDEQLERWAADVRGWMTGASTPDGVGRDVYVYFDNDVKVHAPFDAIRLLELVTTS</sequence>
<dbReference type="SUPFAM" id="SSF117396">
    <property type="entry name" value="TM1631-like"/>
    <property type="match status" value="1"/>
</dbReference>
<dbReference type="Gene3D" id="3.20.20.410">
    <property type="entry name" value="Protein of unknown function UPF0759"/>
    <property type="match status" value="1"/>
</dbReference>
<dbReference type="InterPro" id="IPR036520">
    <property type="entry name" value="UPF0759_sf"/>
</dbReference>
<organism evidence="1 2">
    <name type="scientific">Lysobacter korlensis</name>
    <dbReference type="NCBI Taxonomy" id="553636"/>
    <lineage>
        <taxon>Bacteria</taxon>
        <taxon>Pseudomonadati</taxon>
        <taxon>Pseudomonadota</taxon>
        <taxon>Gammaproteobacteria</taxon>
        <taxon>Lysobacterales</taxon>
        <taxon>Lysobacteraceae</taxon>
        <taxon>Lysobacter</taxon>
    </lineage>
</organism>
<evidence type="ECO:0000313" key="2">
    <source>
        <dbReference type="Proteomes" id="UP001589896"/>
    </source>
</evidence>
<dbReference type="Proteomes" id="UP001589896">
    <property type="component" value="Unassembled WGS sequence"/>
</dbReference>
<dbReference type="RefSeq" id="WP_386667958.1">
    <property type="nucleotide sequence ID" value="NZ_JBHLTG010000002.1"/>
</dbReference>
<protein>
    <submittedName>
        <fullName evidence="1">DUF72 domain-containing protein</fullName>
    </submittedName>
</protein>
<keyword evidence="2" id="KW-1185">Reference proteome</keyword>
<evidence type="ECO:0000313" key="1">
    <source>
        <dbReference type="EMBL" id="MFC0678263.1"/>
    </source>
</evidence>
<gene>
    <name evidence="1" type="ORF">ACFFGH_10470</name>
</gene>
<accession>A0ABV6RQP7</accession>
<dbReference type="Pfam" id="PF01904">
    <property type="entry name" value="DUF72"/>
    <property type="match status" value="1"/>
</dbReference>